<dbReference type="PANTHER" id="PTHR45862">
    <property type="entry name" value="PROTEIN SGT1 HOMOLOG"/>
    <property type="match status" value="1"/>
</dbReference>
<dbReference type="Pfam" id="PF04969">
    <property type="entry name" value="CS"/>
    <property type="match status" value="1"/>
</dbReference>
<dbReference type="Gene3D" id="1.25.40.10">
    <property type="entry name" value="Tetratricopeptide repeat domain"/>
    <property type="match status" value="1"/>
</dbReference>
<keyword evidence="6" id="KW-1185">Reference proteome</keyword>
<dbReference type="InterPro" id="IPR008978">
    <property type="entry name" value="HSP20-like_chaperone"/>
</dbReference>
<feature type="region of interest" description="Disordered" evidence="2">
    <location>
        <begin position="203"/>
        <end position="231"/>
    </location>
</feature>
<proteinExistence type="inferred from homology"/>
<dbReference type="GO" id="GO:0051087">
    <property type="term" value="F:protein-folding chaperone binding"/>
    <property type="evidence" value="ECO:0007669"/>
    <property type="project" value="InterPro"/>
</dbReference>
<evidence type="ECO:0000313" key="5">
    <source>
        <dbReference type="EMBL" id="TDZ30032.1"/>
    </source>
</evidence>
<dbReference type="PROSITE" id="PS51048">
    <property type="entry name" value="SGS"/>
    <property type="match status" value="1"/>
</dbReference>
<protein>
    <submittedName>
        <fullName evidence="5">Protein SGT1-like protein A</fullName>
    </submittedName>
</protein>
<dbReference type="Gene3D" id="2.60.40.790">
    <property type="match status" value="1"/>
</dbReference>
<comment type="caution">
    <text evidence="5">The sequence shown here is derived from an EMBL/GenBank/DDBJ whole genome shotgun (WGS) entry which is preliminary data.</text>
</comment>
<feature type="compositionally biased region" description="Basic and acidic residues" evidence="2">
    <location>
        <begin position="206"/>
        <end position="223"/>
    </location>
</feature>
<evidence type="ECO:0000256" key="2">
    <source>
        <dbReference type="SAM" id="MobiDB-lite"/>
    </source>
</evidence>
<dbReference type="EMBL" id="QAPG01000151">
    <property type="protein sequence ID" value="TDZ30032.1"/>
    <property type="molecule type" value="Genomic_DNA"/>
</dbReference>
<dbReference type="AlphaFoldDB" id="A0A4R8PVZ5"/>
<feature type="domain" description="CS" evidence="4">
    <location>
        <begin position="238"/>
        <end position="325"/>
    </location>
</feature>
<reference evidence="5 6" key="1">
    <citation type="submission" date="2018-11" db="EMBL/GenBank/DDBJ databases">
        <title>Genome sequence and assembly of Colletotrichum spinosum.</title>
        <authorList>
            <person name="Gan P."/>
            <person name="Shirasu K."/>
        </authorList>
    </citation>
    <scope>NUCLEOTIDE SEQUENCE [LARGE SCALE GENOMIC DNA]</scope>
    <source>
        <strain evidence="5 6">CBS 515.97</strain>
    </source>
</reference>
<comment type="similarity">
    <text evidence="1">Belongs to the SGT1 family.</text>
</comment>
<feature type="region of interest" description="Disordered" evidence="2">
    <location>
        <begin position="419"/>
        <end position="442"/>
    </location>
</feature>
<evidence type="ECO:0000256" key="1">
    <source>
        <dbReference type="ARBA" id="ARBA00008509"/>
    </source>
</evidence>
<dbReference type="InterPro" id="IPR007052">
    <property type="entry name" value="CS_dom"/>
</dbReference>
<feature type="domain" description="SGS" evidence="3">
    <location>
        <begin position="359"/>
        <end position="442"/>
    </location>
</feature>
<dbReference type="PROSITE" id="PS51203">
    <property type="entry name" value="CS"/>
    <property type="match status" value="1"/>
</dbReference>
<dbReference type="InterPro" id="IPR011990">
    <property type="entry name" value="TPR-like_helical_dom_sf"/>
</dbReference>
<accession>A0A4R8PVZ5</accession>
<dbReference type="Proteomes" id="UP000295083">
    <property type="component" value="Unassembled WGS sequence"/>
</dbReference>
<dbReference type="CDD" id="cd06466">
    <property type="entry name" value="p23_CS_SGT1_like"/>
    <property type="match status" value="1"/>
</dbReference>
<gene>
    <name evidence="5" type="ORF">C8035_v003501</name>
</gene>
<dbReference type="InterPro" id="IPR044563">
    <property type="entry name" value="Sgt1-like"/>
</dbReference>
<dbReference type="Pfam" id="PF05002">
    <property type="entry name" value="SGS"/>
    <property type="match status" value="1"/>
</dbReference>
<evidence type="ECO:0000259" key="3">
    <source>
        <dbReference type="PROSITE" id="PS51048"/>
    </source>
</evidence>
<sequence>MEVTLAEAGITALEAKDYSTAITKLSTALKSTRSPKWLIARSKAYIGASNYPRALRDAEFAFAAASSRGKRDLMADAQHRRAVAYLRMGEYANADTCAAWTQFMADGKAIAEIKEPVVDERGFVAATREALMAEMNNRTKGRGPDAVLSGKETTPKGWTVACALRLQILAQLERLPADDPRRKVTVEFAPGVNLDDFIAGEETEPVVDKKQPTDKVESSDKNEVAAAASESVRKPVVQKDVRVDFFQSNTSVSVSVFAKGVPKDEFKVEYGEQELRMNHIPGHEPLYTIPLYGTIDPAGSKHTITPNKVEFQLKKADAIKWPVLRRDPGSSDAKPAAAAAAPSAAPVAAAPKPAAAAPAYPTSSKKGAQDWDKLDVGDDDERDINAFFKTLYKGSTDEQKRAMMKSFVESNGTALSTDWNEVKSRTVETKPPNGVEVKPWQK</sequence>
<dbReference type="InterPro" id="IPR007699">
    <property type="entry name" value="SGS_dom"/>
</dbReference>
<name>A0A4R8PVZ5_9PEZI</name>
<evidence type="ECO:0000259" key="4">
    <source>
        <dbReference type="PROSITE" id="PS51203"/>
    </source>
</evidence>
<evidence type="ECO:0000313" key="6">
    <source>
        <dbReference type="Proteomes" id="UP000295083"/>
    </source>
</evidence>
<organism evidence="5 6">
    <name type="scientific">Colletotrichum spinosum</name>
    <dbReference type="NCBI Taxonomy" id="1347390"/>
    <lineage>
        <taxon>Eukaryota</taxon>
        <taxon>Fungi</taxon>
        <taxon>Dikarya</taxon>
        <taxon>Ascomycota</taxon>
        <taxon>Pezizomycotina</taxon>
        <taxon>Sordariomycetes</taxon>
        <taxon>Hypocreomycetidae</taxon>
        <taxon>Glomerellales</taxon>
        <taxon>Glomerellaceae</taxon>
        <taxon>Colletotrichum</taxon>
        <taxon>Colletotrichum orbiculare species complex</taxon>
    </lineage>
</organism>
<dbReference type="SUPFAM" id="SSF49764">
    <property type="entry name" value="HSP20-like chaperones"/>
    <property type="match status" value="1"/>
</dbReference>
<dbReference type="SUPFAM" id="SSF48452">
    <property type="entry name" value="TPR-like"/>
    <property type="match status" value="1"/>
</dbReference>